<evidence type="ECO:0000259" key="2">
    <source>
        <dbReference type="SMART" id="SM00867"/>
    </source>
</evidence>
<dbReference type="SMART" id="SM00867">
    <property type="entry name" value="YceI"/>
    <property type="match status" value="1"/>
</dbReference>
<evidence type="ECO:0000256" key="1">
    <source>
        <dbReference type="SAM" id="SignalP"/>
    </source>
</evidence>
<sequence length="199" mass="21754">MLRSGAKIRSALLSASILTASALGSVSVQAAEYLIDTKDAHAFVQFKIQHLGYSWLLGRFNDFSGSFNFDEKNPEKSSVKVEIDTGSIDSNHAERDKHLRSDDFLDVQKYPKATFVSTSVKKTGEDKAEITGDLTLRGVTKEIVIDANRIGGGDDPWGGYRQGFEGTTTLTLDDFGVPKDLGPASQTVEMYLSIEGIRQ</sequence>
<gene>
    <name evidence="3" type="ORF">GCM10022278_06290</name>
</gene>
<dbReference type="SUPFAM" id="SSF101874">
    <property type="entry name" value="YceI-like"/>
    <property type="match status" value="1"/>
</dbReference>
<dbReference type="InterPro" id="IPR036761">
    <property type="entry name" value="TTHA0802/YceI-like_sf"/>
</dbReference>
<protein>
    <submittedName>
        <fullName evidence="3">YceI family protein</fullName>
    </submittedName>
</protein>
<proteinExistence type="predicted"/>
<reference evidence="4" key="1">
    <citation type="journal article" date="2019" name="Int. J. Syst. Evol. Microbiol.">
        <title>The Global Catalogue of Microorganisms (GCM) 10K type strain sequencing project: providing services to taxonomists for standard genome sequencing and annotation.</title>
        <authorList>
            <consortium name="The Broad Institute Genomics Platform"/>
            <consortium name="The Broad Institute Genome Sequencing Center for Infectious Disease"/>
            <person name="Wu L."/>
            <person name="Ma J."/>
        </authorList>
    </citation>
    <scope>NUCLEOTIDE SEQUENCE [LARGE SCALE GENOMIC DNA]</scope>
    <source>
        <strain evidence="4">JCM 17555</strain>
    </source>
</reference>
<keyword evidence="4" id="KW-1185">Reference proteome</keyword>
<dbReference type="RefSeq" id="WP_344803179.1">
    <property type="nucleotide sequence ID" value="NZ_BAABBO010000001.1"/>
</dbReference>
<accession>A0ABP7NMM4</accession>
<organism evidence="3 4">
    <name type="scientific">Allohahella marinimesophila</name>
    <dbReference type="NCBI Taxonomy" id="1054972"/>
    <lineage>
        <taxon>Bacteria</taxon>
        <taxon>Pseudomonadati</taxon>
        <taxon>Pseudomonadota</taxon>
        <taxon>Gammaproteobacteria</taxon>
        <taxon>Oceanospirillales</taxon>
        <taxon>Hahellaceae</taxon>
        <taxon>Allohahella</taxon>
    </lineage>
</organism>
<feature type="domain" description="Lipid/polyisoprenoid-binding YceI-like" evidence="2">
    <location>
        <begin position="32"/>
        <end position="197"/>
    </location>
</feature>
<dbReference type="NCBIfam" id="NF002994">
    <property type="entry name" value="PRK03757.1"/>
    <property type="match status" value="1"/>
</dbReference>
<feature type="chain" id="PRO_5047319287" evidence="1">
    <location>
        <begin position="31"/>
        <end position="199"/>
    </location>
</feature>
<dbReference type="InterPro" id="IPR007372">
    <property type="entry name" value="Lipid/polyisoprenoid-bd_YceI"/>
</dbReference>
<keyword evidence="1" id="KW-0732">Signal</keyword>
<evidence type="ECO:0000313" key="4">
    <source>
        <dbReference type="Proteomes" id="UP001501337"/>
    </source>
</evidence>
<dbReference type="PANTHER" id="PTHR34406:SF1">
    <property type="entry name" value="PROTEIN YCEI"/>
    <property type="match status" value="1"/>
</dbReference>
<dbReference type="Pfam" id="PF04264">
    <property type="entry name" value="YceI"/>
    <property type="match status" value="1"/>
</dbReference>
<dbReference type="Gene3D" id="2.40.128.110">
    <property type="entry name" value="Lipid/polyisoprenoid-binding, YceI-like"/>
    <property type="match status" value="1"/>
</dbReference>
<feature type="signal peptide" evidence="1">
    <location>
        <begin position="1"/>
        <end position="30"/>
    </location>
</feature>
<dbReference type="PANTHER" id="PTHR34406">
    <property type="entry name" value="PROTEIN YCEI"/>
    <property type="match status" value="1"/>
</dbReference>
<name>A0ABP7NMM4_9GAMM</name>
<dbReference type="Proteomes" id="UP001501337">
    <property type="component" value="Unassembled WGS sequence"/>
</dbReference>
<dbReference type="EMBL" id="BAABBO010000001">
    <property type="protein sequence ID" value="GAA3949921.1"/>
    <property type="molecule type" value="Genomic_DNA"/>
</dbReference>
<comment type="caution">
    <text evidence="3">The sequence shown here is derived from an EMBL/GenBank/DDBJ whole genome shotgun (WGS) entry which is preliminary data.</text>
</comment>
<evidence type="ECO:0000313" key="3">
    <source>
        <dbReference type="EMBL" id="GAA3949921.1"/>
    </source>
</evidence>